<gene>
    <name evidence="2" type="ORF">ACFQ5X_07655</name>
</gene>
<dbReference type="EMBL" id="JBHTMM010000006">
    <property type="protein sequence ID" value="MFD1305720.1"/>
    <property type="molecule type" value="Genomic_DNA"/>
</dbReference>
<feature type="compositionally biased region" description="Polar residues" evidence="1">
    <location>
        <begin position="121"/>
        <end position="133"/>
    </location>
</feature>
<evidence type="ECO:0000313" key="3">
    <source>
        <dbReference type="Proteomes" id="UP001597058"/>
    </source>
</evidence>
<accession>A0ABW3X9A7</accession>
<reference evidence="3" key="1">
    <citation type="journal article" date="2019" name="Int. J. Syst. Evol. Microbiol.">
        <title>The Global Catalogue of Microorganisms (GCM) 10K type strain sequencing project: providing services to taxonomists for standard genome sequencing and annotation.</title>
        <authorList>
            <consortium name="The Broad Institute Genomics Platform"/>
            <consortium name="The Broad Institute Genome Sequencing Center for Infectious Disease"/>
            <person name="Wu L."/>
            <person name="Ma J."/>
        </authorList>
    </citation>
    <scope>NUCLEOTIDE SEQUENCE [LARGE SCALE GENOMIC DNA]</scope>
    <source>
        <strain evidence="3">CGMCC 4.7020</strain>
    </source>
</reference>
<dbReference type="Gene3D" id="1.20.120.640">
    <property type="entry name" value="Anticodon-binding domain of a subclass of class I aminoacyl-tRNA synthetases"/>
    <property type="match status" value="1"/>
</dbReference>
<dbReference type="RefSeq" id="WP_381327879.1">
    <property type="nucleotide sequence ID" value="NZ_JBHTMM010000006.1"/>
</dbReference>
<proteinExistence type="predicted"/>
<dbReference type="Proteomes" id="UP001597058">
    <property type="component" value="Unassembled WGS sequence"/>
</dbReference>
<sequence>MLRITDARTGETVDAVRARRGLTRVEAHVERDDLSALRVLLVADVLARALELGGTPVATVADPPAALRARADALGIRRAEGERGGAGPALHVLASASGAPEGPAPGRSASEEAAPMDATSMGANSMGSTSMGEKSTDPTSTDPTSTDPTPTDTAPAGQGPVIPAPSDADLDGVRIEVAPVSGTADPSLLRMILLAAPRRQSLDLAAADLDGARETLGRWREAVAGWATRPSKPVPEHVRQELRAAWEDDLDVPAVLEVLRRVEHAEDVPDGARFETYAYADRLLGLELTRDIGTQW</sequence>
<evidence type="ECO:0000313" key="2">
    <source>
        <dbReference type="EMBL" id="MFD1305720.1"/>
    </source>
</evidence>
<evidence type="ECO:0000256" key="1">
    <source>
        <dbReference type="SAM" id="MobiDB-lite"/>
    </source>
</evidence>
<comment type="caution">
    <text evidence="2">The sequence shown here is derived from an EMBL/GenBank/DDBJ whole genome shotgun (WGS) entry which is preliminary data.</text>
</comment>
<feature type="region of interest" description="Disordered" evidence="1">
    <location>
        <begin position="118"/>
        <end position="168"/>
    </location>
</feature>
<name>A0ABW3X9A7_9ACTN</name>
<evidence type="ECO:0008006" key="4">
    <source>
        <dbReference type="Google" id="ProtNLM"/>
    </source>
</evidence>
<keyword evidence="3" id="KW-1185">Reference proteome</keyword>
<protein>
    <recommendedName>
        <fullName evidence="4">Cysteinyl-tRNA synthetase</fullName>
    </recommendedName>
</protein>
<feature type="compositionally biased region" description="Low complexity" evidence="1">
    <location>
        <begin position="137"/>
        <end position="153"/>
    </location>
</feature>
<organism evidence="2 3">
    <name type="scientific">Streptomyces kaempferi</name>
    <dbReference type="NCBI Taxonomy" id="333725"/>
    <lineage>
        <taxon>Bacteria</taxon>
        <taxon>Bacillati</taxon>
        <taxon>Actinomycetota</taxon>
        <taxon>Actinomycetes</taxon>
        <taxon>Kitasatosporales</taxon>
        <taxon>Streptomycetaceae</taxon>
        <taxon>Streptomyces</taxon>
    </lineage>
</organism>